<dbReference type="HOGENOM" id="CLU_3248942_0_0_10"/>
<comment type="caution">
    <text evidence="2">The sequence shown here is derived from an EMBL/GenBank/DDBJ whole genome shotgun (WGS) entry which is preliminary data.</text>
</comment>
<gene>
    <name evidence="2" type="ORF">HMPREF1977_1831</name>
</gene>
<feature type="transmembrane region" description="Helical" evidence="1">
    <location>
        <begin position="21"/>
        <end position="39"/>
    </location>
</feature>
<proteinExistence type="predicted"/>
<organism evidence="2 3">
    <name type="scientific">Capnocytophaga ochracea F0287</name>
    <dbReference type="NCBI Taxonomy" id="873517"/>
    <lineage>
        <taxon>Bacteria</taxon>
        <taxon>Pseudomonadati</taxon>
        <taxon>Bacteroidota</taxon>
        <taxon>Flavobacteriia</taxon>
        <taxon>Flavobacteriales</taxon>
        <taxon>Flavobacteriaceae</taxon>
        <taxon>Capnocytophaga</taxon>
    </lineage>
</organism>
<protein>
    <submittedName>
        <fullName evidence="2">Uncharacterized protein</fullName>
    </submittedName>
</protein>
<keyword evidence="1" id="KW-0812">Transmembrane</keyword>
<accession>E4MTV9</accession>
<evidence type="ECO:0000313" key="2">
    <source>
        <dbReference type="EMBL" id="EFS96915.1"/>
    </source>
</evidence>
<evidence type="ECO:0000256" key="1">
    <source>
        <dbReference type="SAM" id="Phobius"/>
    </source>
</evidence>
<dbReference type="Proteomes" id="UP000005391">
    <property type="component" value="Unassembled WGS sequence"/>
</dbReference>
<sequence>MGKSVGGQCFKQKMRGARGTIFGYLIKMLYFCIISYYFYKFF</sequence>
<keyword evidence="1" id="KW-0472">Membrane</keyword>
<reference evidence="2 3" key="1">
    <citation type="submission" date="2010-10" db="EMBL/GenBank/DDBJ databases">
        <authorList>
            <person name="Muzny D."/>
            <person name="Qin X."/>
            <person name="Deng J."/>
            <person name="Jiang H."/>
            <person name="Liu Y."/>
            <person name="Qu J."/>
            <person name="Song X.-Z."/>
            <person name="Zhang L."/>
            <person name="Thornton R."/>
            <person name="Coyle M."/>
            <person name="Francisco L."/>
            <person name="Jackson L."/>
            <person name="Javaid M."/>
            <person name="Korchina V."/>
            <person name="Kovar C."/>
            <person name="Mata R."/>
            <person name="Mathew T."/>
            <person name="Ngo R."/>
            <person name="Nguyen L."/>
            <person name="Nguyen N."/>
            <person name="Okwuonu G."/>
            <person name="Ongeri F."/>
            <person name="Pham C."/>
            <person name="Simmons D."/>
            <person name="Wilczek-Boney K."/>
            <person name="Hale W."/>
            <person name="Jakkamsetti A."/>
            <person name="Pham P."/>
            <person name="Ruth R."/>
            <person name="San Lucas F."/>
            <person name="Warren J."/>
            <person name="Zhang J."/>
            <person name="Zhao Z."/>
            <person name="Zhou C."/>
            <person name="Zhu D."/>
            <person name="Lee S."/>
            <person name="Bess C."/>
            <person name="Blankenburg K."/>
            <person name="Forbes L."/>
            <person name="Fu Q."/>
            <person name="Gubbala S."/>
            <person name="Hirani K."/>
            <person name="Jayaseelan J.C."/>
            <person name="Lara F."/>
            <person name="Munidasa M."/>
            <person name="Palculict T."/>
            <person name="Patil S."/>
            <person name="Pu L.-L."/>
            <person name="Saada N."/>
            <person name="Tang L."/>
            <person name="Weissenberger G."/>
            <person name="Zhu Y."/>
            <person name="Hemphill L."/>
            <person name="Shang Y."/>
            <person name="Youmans B."/>
            <person name="Ayvaz T."/>
            <person name="Ross M."/>
            <person name="Santibanez J."/>
            <person name="Aqrawi P."/>
            <person name="Gross S."/>
            <person name="Joshi V."/>
            <person name="Fowler G."/>
            <person name="Nazareth L."/>
            <person name="Reid J."/>
            <person name="Worley K."/>
            <person name="Petrosino J."/>
            <person name="Highlander S."/>
            <person name="Gibbs R."/>
        </authorList>
    </citation>
    <scope>NUCLEOTIDE SEQUENCE [LARGE SCALE GENOMIC DNA]</scope>
    <source>
        <strain evidence="2 3">F0287</strain>
    </source>
</reference>
<dbReference type="EMBL" id="AEOH01000043">
    <property type="protein sequence ID" value="EFS96915.1"/>
    <property type="molecule type" value="Genomic_DNA"/>
</dbReference>
<name>E4MTV9_CAPOC</name>
<dbReference type="AlphaFoldDB" id="E4MTV9"/>
<keyword evidence="1" id="KW-1133">Transmembrane helix</keyword>
<evidence type="ECO:0000313" key="3">
    <source>
        <dbReference type="Proteomes" id="UP000005391"/>
    </source>
</evidence>